<organism evidence="2">
    <name type="scientific">Caldithrix abyssi</name>
    <dbReference type="NCBI Taxonomy" id="187145"/>
    <lineage>
        <taxon>Bacteria</taxon>
        <taxon>Pseudomonadati</taxon>
        <taxon>Calditrichota</taxon>
        <taxon>Calditrichia</taxon>
        <taxon>Calditrichales</taxon>
        <taxon>Calditrichaceae</taxon>
        <taxon>Caldithrix</taxon>
    </lineage>
</organism>
<dbReference type="PANTHER" id="PTHR46825">
    <property type="entry name" value="D-ALANYL-D-ALANINE-CARBOXYPEPTIDASE/ENDOPEPTIDASE AMPH"/>
    <property type="match status" value="1"/>
</dbReference>
<protein>
    <submittedName>
        <fullName evidence="2">Class A beta-lactamase-related serine hydrolase</fullName>
    </submittedName>
</protein>
<name>A0A7V1PV45_CALAY</name>
<dbReference type="Proteomes" id="UP000886005">
    <property type="component" value="Unassembled WGS sequence"/>
</dbReference>
<evidence type="ECO:0000259" key="1">
    <source>
        <dbReference type="Pfam" id="PF00144"/>
    </source>
</evidence>
<dbReference type="Pfam" id="PF00144">
    <property type="entry name" value="Beta-lactamase"/>
    <property type="match status" value="1"/>
</dbReference>
<evidence type="ECO:0000313" key="2">
    <source>
        <dbReference type="EMBL" id="HED10247.1"/>
    </source>
</evidence>
<dbReference type="InterPro" id="IPR001466">
    <property type="entry name" value="Beta-lactam-related"/>
</dbReference>
<dbReference type="GO" id="GO:0016787">
    <property type="term" value="F:hydrolase activity"/>
    <property type="evidence" value="ECO:0007669"/>
    <property type="project" value="UniProtKB-KW"/>
</dbReference>
<dbReference type="PANTHER" id="PTHR46825:SF7">
    <property type="entry name" value="D-ALANYL-D-ALANINE CARBOXYPEPTIDASE"/>
    <property type="match status" value="1"/>
</dbReference>
<accession>A0A7V1PV45</accession>
<dbReference type="InterPro" id="IPR050491">
    <property type="entry name" value="AmpC-like"/>
</dbReference>
<dbReference type="AlphaFoldDB" id="A0A7V1PV45"/>
<comment type="caution">
    <text evidence="2">The sequence shown here is derived from an EMBL/GenBank/DDBJ whole genome shotgun (WGS) entry which is preliminary data.</text>
</comment>
<proteinExistence type="predicted"/>
<dbReference type="SUPFAM" id="SSF56601">
    <property type="entry name" value="beta-lactamase/transpeptidase-like"/>
    <property type="match status" value="1"/>
</dbReference>
<dbReference type="EMBL" id="DRLD01000168">
    <property type="protein sequence ID" value="HED10247.1"/>
    <property type="molecule type" value="Genomic_DNA"/>
</dbReference>
<dbReference type="Gene3D" id="3.40.710.10">
    <property type="entry name" value="DD-peptidase/beta-lactamase superfamily"/>
    <property type="match status" value="1"/>
</dbReference>
<gene>
    <name evidence="2" type="ORF">ENJ10_06135</name>
</gene>
<dbReference type="InterPro" id="IPR012338">
    <property type="entry name" value="Beta-lactam/transpept-like"/>
</dbReference>
<feature type="domain" description="Beta-lactamase-related" evidence="1">
    <location>
        <begin position="9"/>
        <end position="329"/>
    </location>
</feature>
<reference evidence="2" key="1">
    <citation type="journal article" date="2020" name="mSystems">
        <title>Genome- and Community-Level Interaction Insights into Carbon Utilization and Element Cycling Functions of Hydrothermarchaeota in Hydrothermal Sediment.</title>
        <authorList>
            <person name="Zhou Z."/>
            <person name="Liu Y."/>
            <person name="Xu W."/>
            <person name="Pan J."/>
            <person name="Luo Z.H."/>
            <person name="Li M."/>
        </authorList>
    </citation>
    <scope>NUCLEOTIDE SEQUENCE [LARGE SCALE GENOMIC DNA]</scope>
    <source>
        <strain evidence="2">HyVt-456</strain>
    </source>
</reference>
<sequence>MNTAKQLQSILERSVDGRNIFGAAFALKKEDFSWAASAGDIAGEQPFFIASTTKLFTTAVILKLRSTGRLSLDDTIGKYLEQAIVNKLHCHKGKDYSAQITIRHLLSHTSGLPDYFLNKGADGRSLKDELLAGKDQYWTFEQAIAKSKAMKPLFVPGSKGKAHYCDTNFQLLGKIVENLSQKSFTEVCREYIFTPLQLENTYMYRDPADNTPIPFYYKDSPLNIPQAMASFGPDGGIVSTTSDMLIFIEAFFSGQLFPAVYQEELTQWNNIFFPLQAGVGIHRLKLPWFFNPTGAIPELLGHSGLSGALAFGHPGKKLYITGTVNQVAYPDKSFKTMIKLVQRALKAGEGQR</sequence>
<keyword evidence="2" id="KW-0378">Hydrolase</keyword>